<evidence type="ECO:0000256" key="2">
    <source>
        <dbReference type="SAM" id="Phobius"/>
    </source>
</evidence>
<gene>
    <name evidence="3" type="ORF">K8V08_12605</name>
</gene>
<keyword evidence="2" id="KW-0472">Membrane</keyword>
<evidence type="ECO:0000256" key="1">
    <source>
        <dbReference type="SAM" id="MobiDB-lite"/>
    </source>
</evidence>
<evidence type="ECO:0000313" key="4">
    <source>
        <dbReference type="Proteomes" id="UP000784435"/>
    </source>
</evidence>
<keyword evidence="2" id="KW-1133">Transmembrane helix</keyword>
<proteinExistence type="predicted"/>
<protein>
    <submittedName>
        <fullName evidence="3">Uncharacterized protein</fullName>
    </submittedName>
</protein>
<name>A0A921MFM5_9MICO</name>
<reference evidence="3" key="1">
    <citation type="journal article" date="2021" name="PeerJ">
        <title>Extensive microbial diversity within the chicken gut microbiome revealed by metagenomics and culture.</title>
        <authorList>
            <person name="Gilroy R."/>
            <person name="Ravi A."/>
            <person name="Getino M."/>
            <person name="Pursley I."/>
            <person name="Horton D.L."/>
            <person name="Alikhan N.F."/>
            <person name="Baker D."/>
            <person name="Gharbi K."/>
            <person name="Hall N."/>
            <person name="Watson M."/>
            <person name="Adriaenssens E.M."/>
            <person name="Foster-Nyarko E."/>
            <person name="Jarju S."/>
            <person name="Secka A."/>
            <person name="Antonio M."/>
            <person name="Oren A."/>
            <person name="Chaudhuri R.R."/>
            <person name="La Ragione R."/>
            <person name="Hildebrand F."/>
            <person name="Pallen M.J."/>
        </authorList>
    </citation>
    <scope>NUCLEOTIDE SEQUENCE</scope>
    <source>
        <strain evidence="3">ChiGjej5B5-7349</strain>
    </source>
</reference>
<sequence length="117" mass="12519">MTSVQLMTAQLVAATAEPTETGYPDAESVTPGTIGFLFTFFLAAAVVLLGRSLLRRQRRLRARAGVVRHHPIPVERAPRTGPQNQGMSTGVDLKTGESVRSDAPESRSAGESDARES</sequence>
<dbReference type="EMBL" id="DYUK01000284">
    <property type="protein sequence ID" value="HJG81243.1"/>
    <property type="molecule type" value="Genomic_DNA"/>
</dbReference>
<feature type="compositionally biased region" description="Basic and acidic residues" evidence="1">
    <location>
        <begin position="94"/>
        <end position="117"/>
    </location>
</feature>
<reference evidence="3" key="2">
    <citation type="submission" date="2021-09" db="EMBL/GenBank/DDBJ databases">
        <authorList>
            <person name="Gilroy R."/>
        </authorList>
    </citation>
    <scope>NUCLEOTIDE SEQUENCE</scope>
    <source>
        <strain evidence="3">ChiGjej5B5-7349</strain>
    </source>
</reference>
<dbReference type="Proteomes" id="UP000784435">
    <property type="component" value="Unassembled WGS sequence"/>
</dbReference>
<keyword evidence="2" id="KW-0812">Transmembrane</keyword>
<feature type="region of interest" description="Disordered" evidence="1">
    <location>
        <begin position="71"/>
        <end position="117"/>
    </location>
</feature>
<organism evidence="3 4">
    <name type="scientific">Brevibacterium senegalense</name>
    <dbReference type="NCBI Taxonomy" id="1033736"/>
    <lineage>
        <taxon>Bacteria</taxon>
        <taxon>Bacillati</taxon>
        <taxon>Actinomycetota</taxon>
        <taxon>Actinomycetes</taxon>
        <taxon>Micrococcales</taxon>
        <taxon>Brevibacteriaceae</taxon>
        <taxon>Brevibacterium</taxon>
    </lineage>
</organism>
<evidence type="ECO:0000313" key="3">
    <source>
        <dbReference type="EMBL" id="HJG81243.1"/>
    </source>
</evidence>
<feature type="transmembrane region" description="Helical" evidence="2">
    <location>
        <begin position="32"/>
        <end position="54"/>
    </location>
</feature>
<comment type="caution">
    <text evidence="3">The sequence shown here is derived from an EMBL/GenBank/DDBJ whole genome shotgun (WGS) entry which is preliminary data.</text>
</comment>
<dbReference type="AlphaFoldDB" id="A0A921MFM5"/>
<accession>A0A921MFM5</accession>